<dbReference type="InterPro" id="IPR058625">
    <property type="entry name" value="MdtA-like_BSH"/>
</dbReference>
<dbReference type="GO" id="GO:0046677">
    <property type="term" value="P:response to antibiotic"/>
    <property type="evidence" value="ECO:0007669"/>
    <property type="project" value="TreeGrafter"/>
</dbReference>
<feature type="domain" description="Multidrug resistance protein MdtA-like barrel-sandwich hybrid" evidence="6">
    <location>
        <begin position="81"/>
        <end position="215"/>
    </location>
</feature>
<evidence type="ECO:0000259" key="8">
    <source>
        <dbReference type="Pfam" id="PF25967"/>
    </source>
</evidence>
<proteinExistence type="inferred from homology"/>
<evidence type="ECO:0000259" key="5">
    <source>
        <dbReference type="Pfam" id="PF25876"/>
    </source>
</evidence>
<dbReference type="NCBIfam" id="TIGR01730">
    <property type="entry name" value="RND_mfp"/>
    <property type="match status" value="1"/>
</dbReference>
<dbReference type="InterPro" id="IPR006143">
    <property type="entry name" value="RND_pump_MFP"/>
</dbReference>
<dbReference type="Pfam" id="PF25876">
    <property type="entry name" value="HH_MFP_RND"/>
    <property type="match status" value="1"/>
</dbReference>
<evidence type="ECO:0000256" key="4">
    <source>
        <dbReference type="SAM" id="MobiDB-lite"/>
    </source>
</evidence>
<dbReference type="GO" id="GO:0030313">
    <property type="term" value="C:cell envelope"/>
    <property type="evidence" value="ECO:0007669"/>
    <property type="project" value="UniProtKB-SubCell"/>
</dbReference>
<dbReference type="InterPro" id="IPR058626">
    <property type="entry name" value="MdtA-like_b-barrel"/>
</dbReference>
<dbReference type="Gene3D" id="2.40.420.20">
    <property type="match status" value="1"/>
</dbReference>
<dbReference type="KEGG" id="pden:F1C79_18810"/>
<dbReference type="Gene3D" id="2.40.50.100">
    <property type="match status" value="1"/>
</dbReference>
<dbReference type="Proteomes" id="UP000326659">
    <property type="component" value="Chromosome"/>
</dbReference>
<evidence type="ECO:0000259" key="7">
    <source>
        <dbReference type="Pfam" id="PF25944"/>
    </source>
</evidence>
<keyword evidence="3" id="KW-0175">Coiled coil</keyword>
<dbReference type="SUPFAM" id="SSF111369">
    <property type="entry name" value="HlyD-like secretion proteins"/>
    <property type="match status" value="1"/>
</dbReference>
<sequence>MAEAPFPVPTPSGNRCGLTMRLTPLGCPCAVLLATVFLTACDRVETRPVVAAPVAVTTVVAKPASLPASMTFVGQTQSPQAVDIHARVDGFLLRRNYNEGSVVKAGDLLFEIDHAPFQAQLDSARAQYDAQKASYERAKANLDRVLPLAAEKALSPKDRDDAIGTAKSAEASMEAALAQVRTQELNLSYTYVRSPVDGISDYAHVNDGTYVNVSNSLLTSVSTLDPMRVVMSVSEEQFLAIRDLRDSGRLVLPADGRLEADLQMSDGSRYPATGVVTFASSTFNQQTGTFMVRADFANPKGNLRPGQFVRITLKGANYANAIQLPQRAVMHGPKGDFVYVVNGDKAEERPVQMAEPSGEFWRVEKGLKGDEQVVVDGAGKLMPGAPLKITGDAPAGSFGPASPKAE</sequence>
<comment type="similarity">
    <text evidence="2">Belongs to the membrane fusion protein (MFP) (TC 8.A.1) family.</text>
</comment>
<dbReference type="EMBL" id="CP043626">
    <property type="protein sequence ID" value="QEY73493.1"/>
    <property type="molecule type" value="Genomic_DNA"/>
</dbReference>
<dbReference type="Pfam" id="PF25944">
    <property type="entry name" value="Beta-barrel_RND"/>
    <property type="match status" value="1"/>
</dbReference>
<evidence type="ECO:0000259" key="6">
    <source>
        <dbReference type="Pfam" id="PF25917"/>
    </source>
</evidence>
<evidence type="ECO:0000256" key="3">
    <source>
        <dbReference type="ARBA" id="ARBA00023054"/>
    </source>
</evidence>
<feature type="domain" description="Multidrug resistance protein MdtA-like beta-barrel" evidence="7">
    <location>
        <begin position="226"/>
        <end position="314"/>
    </location>
</feature>
<dbReference type="Pfam" id="PF25917">
    <property type="entry name" value="BSH_RND"/>
    <property type="match status" value="1"/>
</dbReference>
<dbReference type="Pfam" id="PF25967">
    <property type="entry name" value="RND-MFP_C"/>
    <property type="match status" value="1"/>
</dbReference>
<name>A0A9X7R5H5_PSEDE</name>
<dbReference type="InterPro" id="IPR058624">
    <property type="entry name" value="MdtA-like_HH"/>
</dbReference>
<evidence type="ECO:0000256" key="1">
    <source>
        <dbReference type="ARBA" id="ARBA00004519"/>
    </source>
</evidence>
<dbReference type="AlphaFoldDB" id="A0A9X7R5H5"/>
<feature type="domain" description="Multidrug resistance protein MdtA-like alpha-helical hairpin" evidence="5">
    <location>
        <begin position="120"/>
        <end position="190"/>
    </location>
</feature>
<comment type="subcellular location">
    <subcellularLocation>
        <location evidence="1">Cell inner membrane</location>
        <topology evidence="1">Lipid-anchor</topology>
    </subcellularLocation>
</comment>
<organism evidence="9 10">
    <name type="scientific">Pseudomonas denitrificans</name>
    <dbReference type="NCBI Taxonomy" id="43306"/>
    <lineage>
        <taxon>Bacteria</taxon>
        <taxon>Pseudomonadati</taxon>
        <taxon>Pseudomonadota</taxon>
        <taxon>Gammaproteobacteria</taxon>
        <taxon>Pseudomonadales</taxon>
        <taxon>Pseudomonadaceae</taxon>
        <taxon>Halopseudomonas</taxon>
    </lineage>
</organism>
<dbReference type="PANTHER" id="PTHR30158">
    <property type="entry name" value="ACRA/E-RELATED COMPONENT OF DRUG EFFLUX TRANSPORTER"/>
    <property type="match status" value="1"/>
</dbReference>
<accession>A0A9X7R5H5</accession>
<dbReference type="OrthoDB" id="9800613at2"/>
<evidence type="ECO:0000313" key="10">
    <source>
        <dbReference type="Proteomes" id="UP000326659"/>
    </source>
</evidence>
<dbReference type="InterPro" id="IPR058627">
    <property type="entry name" value="MdtA-like_C"/>
</dbReference>
<dbReference type="GO" id="GO:0005886">
    <property type="term" value="C:plasma membrane"/>
    <property type="evidence" value="ECO:0007669"/>
    <property type="project" value="TreeGrafter"/>
</dbReference>
<evidence type="ECO:0000313" key="9">
    <source>
        <dbReference type="EMBL" id="QEY73493.1"/>
    </source>
</evidence>
<dbReference type="Gene3D" id="2.40.30.170">
    <property type="match status" value="1"/>
</dbReference>
<feature type="domain" description="Multidrug resistance protein MdtA-like C-terminal permuted SH3" evidence="8">
    <location>
        <begin position="320"/>
        <end position="379"/>
    </location>
</feature>
<reference evidence="9 10" key="1">
    <citation type="submission" date="2019-09" db="EMBL/GenBank/DDBJ databases">
        <title>Prosopis cineraria nodule microbiome.</title>
        <authorList>
            <person name="Chaluvadi S.R."/>
            <person name="Ali R."/>
            <person name="Wang X."/>
        </authorList>
    </citation>
    <scope>NUCLEOTIDE SEQUENCE [LARGE SCALE GENOMIC DNA]</scope>
    <source>
        <strain evidence="9 10">BG1</strain>
    </source>
</reference>
<protein>
    <submittedName>
        <fullName evidence="9">Efflux RND transporter periplasmic adaptor subunit</fullName>
    </submittedName>
</protein>
<keyword evidence="10" id="KW-1185">Reference proteome</keyword>
<gene>
    <name evidence="9" type="ORF">F1C79_18810</name>
</gene>
<dbReference type="Gene3D" id="1.10.287.470">
    <property type="entry name" value="Helix hairpin bin"/>
    <property type="match status" value="1"/>
</dbReference>
<dbReference type="GO" id="GO:0022857">
    <property type="term" value="F:transmembrane transporter activity"/>
    <property type="evidence" value="ECO:0007669"/>
    <property type="project" value="InterPro"/>
</dbReference>
<evidence type="ECO:0000256" key="2">
    <source>
        <dbReference type="ARBA" id="ARBA00009477"/>
    </source>
</evidence>
<feature type="region of interest" description="Disordered" evidence="4">
    <location>
        <begin position="385"/>
        <end position="406"/>
    </location>
</feature>